<sequence length="772" mass="84331">MERDFLGLGSKNNPVTIKEEATDTPLKDSVPMRGSGMQWSFSNKVSAIPQFLSFKSSMEDKPRKAVHDHMASSSSGFMSISTADAFDSNQKSYSPLIQKNMALDKQAGNHYAMTTYDKQHFDACFVNRPQDMRMFPISSQQNQTINVSMSSPILQSFFPPTGHNMITTNSVVSKPLGGFPVITPASALPTPSSVIGTTDLRDGAKSSGAPAQLTIFYAGSVSVYDDVSPEKAQAIMLLAGNGGSSGTQNKPISTPQAQAQAPIPGPPVGDIFVGNKINTTAPCSGMPSPISVTSSSTNDLAMAKPVVTLAPSVKQIEPTKPASSVGPTSATLVPAVAVPQARKASLARFLEKRKERVMQTSPYNGSKKSPEGGAHRFDDSLREKKKKKERHMFQMDAAKVTELKHFIDQCKANPSIIHTPSLAFFKTYLQSLGARFPPETKSEKGDIDMADSGEYSDSKRPIEDDDEIVESDIDLDNTDVVEPDNHPPQKMGDPAVEVTEEKRDAAQTEKSKAMDAISEGKLEEAIDHLTEAIMLNPTSAILYATRGGVFVKLKKPLAAIRDADAALAINPNSAKGYKVRGMARAMLGQWEHAATDLHEASKLDYDDEIGLVLKKVEPNARKIEEHHRKYERLRKERELKKAEHERKQQAEAQEREALSALKEGQVIGIHSAKELDPKLNAASKTSRLAILYFTASWCGPCRMIAPIFTSLAAKYLKVVFLKVDIDEARDVAARWNISSVPTFYFIKNGKEIDKVVGADKNELERKVKQHSG</sequence>
<organism evidence="1 2">
    <name type="scientific">Populus alba</name>
    <name type="common">White poplar</name>
    <dbReference type="NCBI Taxonomy" id="43335"/>
    <lineage>
        <taxon>Eukaryota</taxon>
        <taxon>Viridiplantae</taxon>
        <taxon>Streptophyta</taxon>
        <taxon>Embryophyta</taxon>
        <taxon>Tracheophyta</taxon>
        <taxon>Spermatophyta</taxon>
        <taxon>Magnoliopsida</taxon>
        <taxon>eudicotyledons</taxon>
        <taxon>Gunneridae</taxon>
        <taxon>Pentapetalae</taxon>
        <taxon>rosids</taxon>
        <taxon>fabids</taxon>
        <taxon>Malpighiales</taxon>
        <taxon>Salicaceae</taxon>
        <taxon>Saliceae</taxon>
        <taxon>Populus</taxon>
    </lineage>
</organism>
<evidence type="ECO:0000313" key="2">
    <source>
        <dbReference type="Proteomes" id="UP000309997"/>
    </source>
</evidence>
<dbReference type="Proteomes" id="UP000309997">
    <property type="component" value="Unassembled WGS sequence"/>
</dbReference>
<evidence type="ECO:0000313" key="1">
    <source>
        <dbReference type="EMBL" id="KAL3570738.1"/>
    </source>
</evidence>
<keyword evidence="2" id="KW-1185">Reference proteome</keyword>
<reference evidence="1 2" key="1">
    <citation type="journal article" date="2024" name="Plant Biotechnol. J.">
        <title>Genome and CRISPR/Cas9 system of a widespread forest tree (Populus alba) in the world.</title>
        <authorList>
            <person name="Liu Y.J."/>
            <person name="Jiang P.F."/>
            <person name="Han X.M."/>
            <person name="Li X.Y."/>
            <person name="Wang H.M."/>
            <person name="Wang Y.J."/>
            <person name="Wang X.X."/>
            <person name="Zeng Q.Y."/>
        </authorList>
    </citation>
    <scope>NUCLEOTIDE SEQUENCE [LARGE SCALE GENOMIC DNA]</scope>
    <source>
        <strain evidence="2">cv. PAL-ZL1</strain>
    </source>
</reference>
<dbReference type="EMBL" id="RCHU02000015">
    <property type="protein sequence ID" value="KAL3570738.1"/>
    <property type="molecule type" value="Genomic_DNA"/>
</dbReference>
<name>A0ACC4AY48_POPAL</name>
<proteinExistence type="predicted"/>
<accession>A0ACC4AY48</accession>
<comment type="caution">
    <text evidence="1">The sequence shown here is derived from an EMBL/GenBank/DDBJ whole genome shotgun (WGS) entry which is preliminary data.</text>
</comment>
<protein>
    <submittedName>
        <fullName evidence="1">Uncharacterized protein</fullName>
    </submittedName>
</protein>
<gene>
    <name evidence="1" type="ORF">D5086_027987</name>
</gene>